<dbReference type="InterPro" id="IPR008979">
    <property type="entry name" value="Galactose-bd-like_sf"/>
</dbReference>
<dbReference type="RefSeq" id="WP_103238138.1">
    <property type="nucleotide sequence ID" value="NZ_JANJZD010000003.1"/>
</dbReference>
<evidence type="ECO:0000313" key="8">
    <source>
        <dbReference type="Proteomes" id="UP000236311"/>
    </source>
</evidence>
<dbReference type="Pfam" id="PF09261">
    <property type="entry name" value="Alpha-mann_mid"/>
    <property type="match status" value="1"/>
</dbReference>
<dbReference type="EMBL" id="OFSM01000003">
    <property type="protein sequence ID" value="SOY28027.1"/>
    <property type="molecule type" value="Genomic_DNA"/>
</dbReference>
<comment type="similarity">
    <text evidence="1">Belongs to the glycosyl hydrolase 38 family.</text>
</comment>
<dbReference type="GO" id="GO:0009313">
    <property type="term" value="P:oligosaccharide catabolic process"/>
    <property type="evidence" value="ECO:0007669"/>
    <property type="project" value="TreeGrafter"/>
</dbReference>
<dbReference type="PANTHER" id="PTHR46017:SF1">
    <property type="entry name" value="ALPHA-MANNOSIDASE 2C1"/>
    <property type="match status" value="1"/>
</dbReference>
<dbReference type="GO" id="GO:0030246">
    <property type="term" value="F:carbohydrate binding"/>
    <property type="evidence" value="ECO:0007669"/>
    <property type="project" value="InterPro"/>
</dbReference>
<dbReference type="InterPro" id="IPR011682">
    <property type="entry name" value="Glyco_hydro_38_C"/>
</dbReference>
<keyword evidence="3 7" id="KW-0378">Hydrolase</keyword>
<dbReference type="GO" id="GO:0004559">
    <property type="term" value="F:alpha-mannosidase activity"/>
    <property type="evidence" value="ECO:0007669"/>
    <property type="project" value="InterPro"/>
</dbReference>
<dbReference type="PANTHER" id="PTHR46017">
    <property type="entry name" value="ALPHA-MANNOSIDASE 2C1"/>
    <property type="match status" value="1"/>
</dbReference>
<dbReference type="AlphaFoldDB" id="A0A2K4ZC33"/>
<accession>A0A2K4ZC33</accession>
<protein>
    <submittedName>
        <fullName evidence="7">Mannosylglycerate hydrolase</fullName>
        <ecNumber evidence="7">3.2.1.170</ecNumber>
    </submittedName>
</protein>
<evidence type="ECO:0000256" key="4">
    <source>
        <dbReference type="ARBA" id="ARBA00023295"/>
    </source>
</evidence>
<dbReference type="Proteomes" id="UP000236311">
    <property type="component" value="Unassembled WGS sequence"/>
</dbReference>
<name>A0A2K4ZC33_9FIRM</name>
<dbReference type="FunFam" id="1.20.1270.50:FF:000004">
    <property type="entry name" value="alpha-mannosidase 2C1 isoform X1"/>
    <property type="match status" value="1"/>
</dbReference>
<gene>
    <name evidence="7" type="primary">mngB_1</name>
    <name evidence="7" type="ORF">AMURIS_00732</name>
</gene>
<dbReference type="InterPro" id="IPR015341">
    <property type="entry name" value="Glyco_hydro_38_cen"/>
</dbReference>
<keyword evidence="2" id="KW-0479">Metal-binding</keyword>
<dbReference type="InterPro" id="IPR011013">
    <property type="entry name" value="Gal_mutarotase_sf_dom"/>
</dbReference>
<dbReference type="EC" id="3.2.1.170" evidence="7"/>
<dbReference type="InterPro" id="IPR037094">
    <property type="entry name" value="Glyco_hydro_38_cen_sf"/>
</dbReference>
<evidence type="ECO:0000256" key="3">
    <source>
        <dbReference type="ARBA" id="ARBA00022801"/>
    </source>
</evidence>
<dbReference type="GO" id="GO:0006013">
    <property type="term" value="P:mannose metabolic process"/>
    <property type="evidence" value="ECO:0007669"/>
    <property type="project" value="InterPro"/>
</dbReference>
<feature type="domain" description="Glycoside hydrolase family 38 central" evidence="6">
    <location>
        <begin position="510"/>
        <end position="591"/>
    </location>
</feature>
<evidence type="ECO:0000313" key="7">
    <source>
        <dbReference type="EMBL" id="SOY28027.1"/>
    </source>
</evidence>
<dbReference type="GO" id="GO:0046872">
    <property type="term" value="F:metal ion binding"/>
    <property type="evidence" value="ECO:0007669"/>
    <property type="project" value="UniProtKB-KW"/>
</dbReference>
<keyword evidence="8" id="KW-1185">Reference proteome</keyword>
<dbReference type="SMART" id="SM00872">
    <property type="entry name" value="Alpha-mann_mid"/>
    <property type="match status" value="1"/>
</dbReference>
<dbReference type="GO" id="GO:0102546">
    <property type="term" value="F:mannosylglycerate hydrolase activity"/>
    <property type="evidence" value="ECO:0007669"/>
    <property type="project" value="UniProtKB-EC"/>
</dbReference>
<dbReference type="Gene3D" id="1.20.1270.50">
    <property type="entry name" value="Glycoside hydrolase family 38, central domain"/>
    <property type="match status" value="1"/>
</dbReference>
<dbReference type="Pfam" id="PF17677">
    <property type="entry name" value="Glyco_hydro38C2"/>
    <property type="match status" value="1"/>
</dbReference>
<dbReference type="InterPro" id="IPR000602">
    <property type="entry name" value="Glyco_hydro_38_N"/>
</dbReference>
<dbReference type="InterPro" id="IPR011330">
    <property type="entry name" value="Glyco_hydro/deAcase_b/a-brl"/>
</dbReference>
<evidence type="ECO:0000256" key="1">
    <source>
        <dbReference type="ARBA" id="ARBA00009792"/>
    </source>
</evidence>
<evidence type="ECO:0000256" key="2">
    <source>
        <dbReference type="ARBA" id="ARBA00022723"/>
    </source>
</evidence>
<dbReference type="InterPro" id="IPR027291">
    <property type="entry name" value="Glyco_hydro_38_N_sf"/>
</dbReference>
<dbReference type="OrthoDB" id="9772207at2"/>
<reference evidence="7 8" key="1">
    <citation type="submission" date="2018-01" db="EMBL/GenBank/DDBJ databases">
        <authorList>
            <person name="Gaut B.S."/>
            <person name="Morton B.R."/>
            <person name="Clegg M.T."/>
            <person name="Duvall M.R."/>
        </authorList>
    </citation>
    <scope>NUCLEOTIDE SEQUENCE [LARGE SCALE GENOMIC DNA]</scope>
    <source>
        <strain evidence="7">GP69</strain>
    </source>
</reference>
<dbReference type="InterPro" id="IPR041147">
    <property type="entry name" value="GH38_C"/>
</dbReference>
<dbReference type="SUPFAM" id="SSF88713">
    <property type="entry name" value="Glycoside hydrolase/deacetylase"/>
    <property type="match status" value="1"/>
</dbReference>
<organism evidence="7 8">
    <name type="scientific">Acetatifactor muris</name>
    <dbReference type="NCBI Taxonomy" id="879566"/>
    <lineage>
        <taxon>Bacteria</taxon>
        <taxon>Bacillati</taxon>
        <taxon>Bacillota</taxon>
        <taxon>Clostridia</taxon>
        <taxon>Lachnospirales</taxon>
        <taxon>Lachnospiraceae</taxon>
        <taxon>Acetatifactor</taxon>
    </lineage>
</organism>
<keyword evidence="5" id="KW-0175">Coiled coil</keyword>
<dbReference type="CDD" id="cd10789">
    <property type="entry name" value="GH38N_AMII_ER_cytosolic"/>
    <property type="match status" value="1"/>
</dbReference>
<evidence type="ECO:0000256" key="5">
    <source>
        <dbReference type="SAM" id="Coils"/>
    </source>
</evidence>
<dbReference type="Gene3D" id="2.70.98.30">
    <property type="entry name" value="Golgi alpha-mannosidase II, domain 4"/>
    <property type="match status" value="1"/>
</dbReference>
<sequence>MKLGRQWDERLKIWDEAFGRNLYTQLGEIALSGFVTMEQLSLEQAMSREFRPFPRGRAWGRKWEYGWFRACVTMPEAAVGERILLHLGPGPEMLVYVNGREAGSIDSRHSMVELTARAVPGEHFEIYAECYAGHGVRQEGAGICRRGDEPVPEPPACQCKVESSHFGIHNAEMFAAYADYHTLYELWKVLPDSELRTVKIGEALQRFTCIADFEAEEPGRSESIREGRKLLRPLLEKRNGDTMPEFTVFGQSHLDLAWLWPLEETKRKAARTYSNQLALMERYPDYKFLLCCPTVLEYLKAYYPGLFRRVKEKVEEGRFLPDGAVYVESDTNLPGGESLIRQFVLGKRWFLENFGVDSRVAWMPDTFGFSGALPQIMKGCRVPYFATQKLLRCDPECQQFPYNVFWWEGIDGTRILSHIYKKNNAVFSSGALRERWEKDRNQKQEIDTFLFPFGYGDGGGGPTEMMVETAARCLDLEGVPRCTMESPAAFFDRLDGACVRNVYYGELYLAWHRGTYTAQAGIKRGVRRAEYALREAEYLAGLLRLAGGWDQEETSLQKLESLWNLLLVQEFHDVLPGTSIERVNREATEALEQVERESRELAEALLGRLAGGRALFNSLSWERRFGGLRLPACGYVRLREDSLQGGPGGCVKAAEHWMSEEVVFENDFYRARLDRQGRITSLISRAGGYEYAQEPLNQWKLYRDVNVDYDAWELGQMYEQAPEALSDSCTVRIEAYPDGSVTAVVKRQERYFTAEQRIRFRKDSARIDFETEIDWQERHRILKADFPTTVYTKEVLQEIQFGYIRRPTHKSRQYERDLYETCQHKYAVLTDGENGFALLNDCKYGLSARDSRLSLTLLRAPVMPDMTADRGVQRFTYSILPFYGPFVSGRVTEEAYECNVEVTASEFGGTVRPGDIGDIVGMASVEEETSFFRLEGGHVILETCKPAFDRKNGVVLRLYEAKGCAGETMLTVPDQVKRVFACNMLEEAGEELTPEDGRLRLRFRSFEIRTLLLEVSD</sequence>
<dbReference type="Pfam" id="PF01074">
    <property type="entry name" value="Glyco_hydro_38N"/>
    <property type="match status" value="1"/>
</dbReference>
<keyword evidence="4 7" id="KW-0326">Glycosidase</keyword>
<dbReference type="Gene3D" id="3.20.110.10">
    <property type="entry name" value="Glycoside hydrolase 38, N terminal domain"/>
    <property type="match status" value="1"/>
</dbReference>
<dbReference type="InterPro" id="IPR054723">
    <property type="entry name" value="Ams1-like_N"/>
</dbReference>
<dbReference type="SUPFAM" id="SSF49785">
    <property type="entry name" value="Galactose-binding domain-like"/>
    <property type="match status" value="1"/>
</dbReference>
<dbReference type="SUPFAM" id="SSF74650">
    <property type="entry name" value="Galactose mutarotase-like"/>
    <property type="match status" value="1"/>
</dbReference>
<evidence type="ECO:0000259" key="6">
    <source>
        <dbReference type="SMART" id="SM00872"/>
    </source>
</evidence>
<proteinExistence type="inferred from homology"/>
<dbReference type="Pfam" id="PF07748">
    <property type="entry name" value="Glyco_hydro_38C"/>
    <property type="match status" value="1"/>
</dbReference>
<feature type="coiled-coil region" evidence="5">
    <location>
        <begin position="577"/>
        <end position="604"/>
    </location>
</feature>
<dbReference type="InterPro" id="IPR028995">
    <property type="entry name" value="Glyco_hydro_57/38_cen_sf"/>
</dbReference>
<dbReference type="Pfam" id="PF22907">
    <property type="entry name" value="Ams1-like_1st"/>
    <property type="match status" value="1"/>
</dbReference>
<dbReference type="SUPFAM" id="SSF88688">
    <property type="entry name" value="Families 57/38 glycoside transferase middle domain"/>
    <property type="match status" value="1"/>
</dbReference>